<protein>
    <submittedName>
        <fullName evidence="3">Disulfide reductase, TlpA-like family, thiol-disulfide oxidoreductase</fullName>
    </submittedName>
</protein>
<dbReference type="Gene3D" id="3.40.30.10">
    <property type="entry name" value="Glutaredoxin"/>
    <property type="match status" value="1"/>
</dbReference>
<name>A0AB33Z066_9GAMM</name>
<proteinExistence type="predicted"/>
<reference evidence="3 4" key="1">
    <citation type="journal article" date="2013" name="Genome Announc.">
        <title>Genome Sequence of the Pyrene- and Fluoranthene-Degrading Bacterium Cycloclasticus sp. Strain PY97M.</title>
        <authorList>
            <person name="Cui Z."/>
            <person name="Xu G."/>
            <person name="Li Q."/>
            <person name="Gao W."/>
            <person name="Zheng L."/>
        </authorList>
    </citation>
    <scope>NUCLEOTIDE SEQUENCE [LARGE SCALE GENOMIC DNA]</scope>
    <source>
        <strain evidence="3 4">PY97M</strain>
    </source>
</reference>
<dbReference type="InterPro" id="IPR050553">
    <property type="entry name" value="Thioredoxin_ResA/DsbE_sf"/>
</dbReference>
<gene>
    <name evidence="3" type="ORF">L196_07766</name>
</gene>
<dbReference type="InterPro" id="IPR036249">
    <property type="entry name" value="Thioredoxin-like_sf"/>
</dbReference>
<comment type="caution">
    <text evidence="3">The sequence shown here is derived from an EMBL/GenBank/DDBJ whole genome shotgun (WGS) entry which is preliminary data.</text>
</comment>
<dbReference type="InterPro" id="IPR013766">
    <property type="entry name" value="Thioredoxin_domain"/>
</dbReference>
<dbReference type="RefSeq" id="WP_016390554.1">
    <property type="nucleotide sequence ID" value="NZ_KE646808.1"/>
</dbReference>
<accession>A0AB33Z066</accession>
<dbReference type="PROSITE" id="PS00194">
    <property type="entry name" value="THIOREDOXIN_1"/>
    <property type="match status" value="1"/>
</dbReference>
<dbReference type="InterPro" id="IPR000866">
    <property type="entry name" value="AhpC/TSA"/>
</dbReference>
<dbReference type="Proteomes" id="UP000015462">
    <property type="component" value="Unassembled WGS sequence"/>
</dbReference>
<dbReference type="SUPFAM" id="SSF52833">
    <property type="entry name" value="Thioredoxin-like"/>
    <property type="match status" value="1"/>
</dbReference>
<evidence type="ECO:0000313" key="4">
    <source>
        <dbReference type="Proteomes" id="UP000015462"/>
    </source>
</evidence>
<dbReference type="InterPro" id="IPR017937">
    <property type="entry name" value="Thioredoxin_CS"/>
</dbReference>
<evidence type="ECO:0000259" key="2">
    <source>
        <dbReference type="PROSITE" id="PS51352"/>
    </source>
</evidence>
<organism evidence="3 4">
    <name type="scientific">Cycloclasticus pugetii</name>
    <dbReference type="NCBI Taxonomy" id="34068"/>
    <lineage>
        <taxon>Bacteria</taxon>
        <taxon>Pseudomonadati</taxon>
        <taxon>Pseudomonadota</taxon>
        <taxon>Gammaproteobacteria</taxon>
        <taxon>Thiotrichales</taxon>
        <taxon>Piscirickettsiaceae</taxon>
        <taxon>Cycloclasticus</taxon>
    </lineage>
</organism>
<evidence type="ECO:0000256" key="1">
    <source>
        <dbReference type="ARBA" id="ARBA00023284"/>
    </source>
</evidence>
<keyword evidence="1" id="KW-0676">Redox-active center</keyword>
<feature type="domain" description="Thioredoxin" evidence="2">
    <location>
        <begin position="39"/>
        <end position="180"/>
    </location>
</feature>
<dbReference type="AlphaFoldDB" id="A0AB33Z066"/>
<dbReference type="PANTHER" id="PTHR42852">
    <property type="entry name" value="THIOL:DISULFIDE INTERCHANGE PROTEIN DSBE"/>
    <property type="match status" value="1"/>
</dbReference>
<dbReference type="EMBL" id="ASHL01000006">
    <property type="protein sequence ID" value="EPD12749.1"/>
    <property type="molecule type" value="Genomic_DNA"/>
</dbReference>
<sequence length="180" mass="20115">MKKKALFSIGFILIFATVAITLFSKNPLTISSNDTTATQQAPTMRPEFSFPDLQGQLRNIKEWDGNYIVLNFWATWCPPCREEIPEFIAMQKEYGATNLQFIGVAIDNTVSVNKFALEVGINYPNLIAEIQGLDLARQYGNTMGALPFSVIINPEGRIITRQVGLLERSKILKSIQLSKG</sequence>
<dbReference type="Pfam" id="PF00578">
    <property type="entry name" value="AhpC-TSA"/>
    <property type="match status" value="1"/>
</dbReference>
<keyword evidence="4" id="KW-1185">Reference proteome</keyword>
<dbReference type="GO" id="GO:0015036">
    <property type="term" value="F:disulfide oxidoreductase activity"/>
    <property type="evidence" value="ECO:0007669"/>
    <property type="project" value="UniProtKB-ARBA"/>
</dbReference>
<evidence type="ECO:0000313" key="3">
    <source>
        <dbReference type="EMBL" id="EPD12749.1"/>
    </source>
</evidence>
<dbReference type="PANTHER" id="PTHR42852:SF17">
    <property type="entry name" value="THIOREDOXIN-LIKE PROTEIN HI_1115"/>
    <property type="match status" value="1"/>
</dbReference>
<dbReference type="PROSITE" id="PS51352">
    <property type="entry name" value="THIOREDOXIN_2"/>
    <property type="match status" value="1"/>
</dbReference>
<dbReference type="GO" id="GO:0016209">
    <property type="term" value="F:antioxidant activity"/>
    <property type="evidence" value="ECO:0007669"/>
    <property type="project" value="InterPro"/>
</dbReference>
<dbReference type="CDD" id="cd02966">
    <property type="entry name" value="TlpA_like_family"/>
    <property type="match status" value="1"/>
</dbReference>